<feature type="region of interest" description="Disordered" evidence="1">
    <location>
        <begin position="23"/>
        <end position="46"/>
    </location>
</feature>
<feature type="region of interest" description="Disordered" evidence="1">
    <location>
        <begin position="170"/>
        <end position="279"/>
    </location>
</feature>
<name>W2JS84_PHYNI</name>
<accession>W2JS84</accession>
<sequence>MASMAAERSIRRFYVSLIPQHSSLPVQPSRPVSNNDDNPVMEQGTPAEADARRYQLVVRPIIKSTIGQRDTPAVLPTVEQGEELIVVSIDGSARVKRGGGACNAIVWKLPEWIVVAAESKYLPDLTVNEAEYQGLLLGFHLLSSWDRGRLIICEDYNLVIRQMRGEIERKAPGLTPSSSTGIRSAENVAGPRVPTRQARLEPKRGQVSKHRTTSARRRSGYRGSKLRRFGGPQPAPGAPTPEGRRVCRPDGRDDSITNTLEELGGGATTRCGSTHQDGS</sequence>
<feature type="compositionally biased region" description="Basic residues" evidence="1">
    <location>
        <begin position="206"/>
        <end position="228"/>
    </location>
</feature>
<dbReference type="VEuPathDB" id="FungiDB:PPTG_20859"/>
<dbReference type="InterPro" id="IPR036397">
    <property type="entry name" value="RNaseH_sf"/>
</dbReference>
<dbReference type="Proteomes" id="UP000053864">
    <property type="component" value="Unassembled WGS sequence"/>
</dbReference>
<dbReference type="Gene3D" id="3.30.420.10">
    <property type="entry name" value="Ribonuclease H-like superfamily/Ribonuclease H"/>
    <property type="match status" value="1"/>
</dbReference>
<feature type="non-terminal residue" evidence="2">
    <location>
        <position position="279"/>
    </location>
</feature>
<dbReference type="EMBL" id="KI670662">
    <property type="protein sequence ID" value="ETL49211.1"/>
    <property type="molecule type" value="Genomic_DNA"/>
</dbReference>
<evidence type="ECO:0000313" key="3">
    <source>
        <dbReference type="Proteomes" id="UP000053864"/>
    </source>
</evidence>
<dbReference type="InterPro" id="IPR012337">
    <property type="entry name" value="RNaseH-like_sf"/>
</dbReference>
<reference evidence="2 3" key="1">
    <citation type="submission" date="2013-11" db="EMBL/GenBank/DDBJ databases">
        <title>The Genome Sequence of Phytophthora parasitica CJ05E6.</title>
        <authorList>
            <consortium name="The Broad Institute Genomics Platform"/>
            <person name="Russ C."/>
            <person name="Tyler B."/>
            <person name="Panabieres F."/>
            <person name="Shan W."/>
            <person name="Tripathy S."/>
            <person name="Grunwald N."/>
            <person name="Machado M."/>
            <person name="Johnson C.S."/>
            <person name="Arredondo F."/>
            <person name="Hong C."/>
            <person name="Coffey M."/>
            <person name="Young S.K."/>
            <person name="Zeng Q."/>
            <person name="Gargeya S."/>
            <person name="Fitzgerald M."/>
            <person name="Abouelleil A."/>
            <person name="Alvarado L."/>
            <person name="Chapman S.B."/>
            <person name="Gainer-Dewar J."/>
            <person name="Goldberg J."/>
            <person name="Griggs A."/>
            <person name="Gujja S."/>
            <person name="Hansen M."/>
            <person name="Howarth C."/>
            <person name="Imamovic A."/>
            <person name="Ireland A."/>
            <person name="Larimer J."/>
            <person name="McCowan C."/>
            <person name="Murphy C."/>
            <person name="Pearson M."/>
            <person name="Poon T.W."/>
            <person name="Priest M."/>
            <person name="Roberts A."/>
            <person name="Saif S."/>
            <person name="Shea T."/>
            <person name="Sykes S."/>
            <person name="Wortman J."/>
            <person name="Nusbaum C."/>
            <person name="Birren B."/>
        </authorList>
    </citation>
    <scope>NUCLEOTIDE SEQUENCE [LARGE SCALE GENOMIC DNA]</scope>
    <source>
        <strain evidence="2 3">CJ05E6</strain>
    </source>
</reference>
<feature type="compositionally biased region" description="Polar residues" evidence="1">
    <location>
        <begin position="23"/>
        <end position="37"/>
    </location>
</feature>
<proteinExistence type="predicted"/>
<dbReference type="GO" id="GO:0003676">
    <property type="term" value="F:nucleic acid binding"/>
    <property type="evidence" value="ECO:0007669"/>
    <property type="project" value="InterPro"/>
</dbReference>
<evidence type="ECO:0000256" key="1">
    <source>
        <dbReference type="SAM" id="MobiDB-lite"/>
    </source>
</evidence>
<feature type="compositionally biased region" description="Basic and acidic residues" evidence="1">
    <location>
        <begin position="242"/>
        <end position="255"/>
    </location>
</feature>
<dbReference type="SUPFAM" id="SSF53098">
    <property type="entry name" value="Ribonuclease H-like"/>
    <property type="match status" value="1"/>
</dbReference>
<evidence type="ECO:0008006" key="4">
    <source>
        <dbReference type="Google" id="ProtNLM"/>
    </source>
</evidence>
<dbReference type="VEuPathDB" id="FungiDB:PPTG_21460"/>
<gene>
    <name evidence="2" type="ORF">L916_01264</name>
</gene>
<evidence type="ECO:0000313" key="2">
    <source>
        <dbReference type="EMBL" id="ETL49211.1"/>
    </source>
</evidence>
<feature type="compositionally biased region" description="Polar residues" evidence="1">
    <location>
        <begin position="270"/>
        <end position="279"/>
    </location>
</feature>
<organism evidence="2 3">
    <name type="scientific">Phytophthora nicotianae</name>
    <name type="common">Potato buckeye rot agent</name>
    <name type="synonym">Phytophthora parasitica</name>
    <dbReference type="NCBI Taxonomy" id="4792"/>
    <lineage>
        <taxon>Eukaryota</taxon>
        <taxon>Sar</taxon>
        <taxon>Stramenopiles</taxon>
        <taxon>Oomycota</taxon>
        <taxon>Peronosporomycetes</taxon>
        <taxon>Peronosporales</taxon>
        <taxon>Peronosporaceae</taxon>
        <taxon>Phytophthora</taxon>
    </lineage>
</organism>
<dbReference type="AlphaFoldDB" id="W2JS84"/>
<protein>
    <recommendedName>
        <fullName evidence="4">RNase H type-1 domain-containing protein</fullName>
    </recommendedName>
</protein>